<evidence type="ECO:0000256" key="2">
    <source>
        <dbReference type="ARBA" id="ARBA00022630"/>
    </source>
</evidence>
<keyword evidence="6" id="KW-0560">Oxidoreductase</keyword>
<dbReference type="CDD" id="cd00207">
    <property type="entry name" value="fer2"/>
    <property type="match status" value="1"/>
</dbReference>
<dbReference type="PRINTS" id="PR00409">
    <property type="entry name" value="PHDIOXRDTASE"/>
</dbReference>
<dbReference type="InterPro" id="IPR008333">
    <property type="entry name" value="Cbr1-like_FAD-bd_dom"/>
</dbReference>
<dbReference type="AlphaFoldDB" id="A0A127K4L6"/>
<dbReference type="GO" id="GO:0051537">
    <property type="term" value="F:2 iron, 2 sulfur cluster binding"/>
    <property type="evidence" value="ECO:0007669"/>
    <property type="project" value="UniProtKB-KW"/>
</dbReference>
<dbReference type="Proteomes" id="UP000036902">
    <property type="component" value="Chromosome"/>
</dbReference>
<dbReference type="SUPFAM" id="SSF63380">
    <property type="entry name" value="Riboflavin synthase domain-like"/>
    <property type="match status" value="1"/>
</dbReference>
<dbReference type="InterPro" id="IPR001433">
    <property type="entry name" value="OxRdtase_FAD/NAD-bd"/>
</dbReference>
<evidence type="ECO:0000259" key="11">
    <source>
        <dbReference type="PROSITE" id="PS51384"/>
    </source>
</evidence>
<comment type="cofactor">
    <cofactor evidence="9">
        <name>[2Fe-2S] cluster</name>
        <dbReference type="ChEBI" id="CHEBI:190135"/>
    </cofactor>
</comment>
<dbReference type="Gene3D" id="2.40.30.10">
    <property type="entry name" value="Translation factors"/>
    <property type="match status" value="1"/>
</dbReference>
<evidence type="ECO:0000256" key="7">
    <source>
        <dbReference type="ARBA" id="ARBA00023004"/>
    </source>
</evidence>
<evidence type="ECO:0000256" key="9">
    <source>
        <dbReference type="ARBA" id="ARBA00034078"/>
    </source>
</evidence>
<protein>
    <submittedName>
        <fullName evidence="12">3-ketosteroid-9-alpha-hydroxylase</fullName>
    </submittedName>
</protein>
<dbReference type="Pfam" id="PF00970">
    <property type="entry name" value="FAD_binding_6"/>
    <property type="match status" value="1"/>
</dbReference>
<evidence type="ECO:0000256" key="6">
    <source>
        <dbReference type="ARBA" id="ARBA00023002"/>
    </source>
</evidence>
<comment type="cofactor">
    <cofactor evidence="1">
        <name>FAD</name>
        <dbReference type="ChEBI" id="CHEBI:57692"/>
    </cofactor>
</comment>
<dbReference type="EMBL" id="CP014646">
    <property type="protein sequence ID" value="AMO36901.1"/>
    <property type="molecule type" value="Genomic_DNA"/>
</dbReference>
<dbReference type="PRINTS" id="PR00371">
    <property type="entry name" value="FPNCR"/>
</dbReference>
<evidence type="ECO:0000313" key="12">
    <source>
        <dbReference type="EMBL" id="AMO36901.1"/>
    </source>
</evidence>
<dbReference type="InterPro" id="IPR050415">
    <property type="entry name" value="MRET"/>
</dbReference>
<gene>
    <name evidence="12" type="ORF">AC731_008070</name>
</gene>
<dbReference type="Pfam" id="PF00175">
    <property type="entry name" value="NAD_binding_1"/>
    <property type="match status" value="1"/>
</dbReference>
<dbReference type="PROSITE" id="PS51384">
    <property type="entry name" value="FAD_FR"/>
    <property type="match status" value="1"/>
</dbReference>
<dbReference type="KEGG" id="thu:AC731_008070"/>
<dbReference type="CDD" id="cd06214">
    <property type="entry name" value="PA_degradation_oxidoreductase_like"/>
    <property type="match status" value="1"/>
</dbReference>
<dbReference type="InterPro" id="IPR006058">
    <property type="entry name" value="2Fe2S_fd_BS"/>
</dbReference>
<dbReference type="SUPFAM" id="SSF52343">
    <property type="entry name" value="Ferredoxin reductase-like, C-terminal NADP-linked domain"/>
    <property type="match status" value="1"/>
</dbReference>
<evidence type="ECO:0000256" key="3">
    <source>
        <dbReference type="ARBA" id="ARBA00022714"/>
    </source>
</evidence>
<dbReference type="InterPro" id="IPR036010">
    <property type="entry name" value="2Fe-2S_ferredoxin-like_sf"/>
</dbReference>
<sequence>MTAQRYHALKVRAVTEETHDAKSVVFEVPPELAETFRYRPGQFLTLRLPVLGRHLPRCYSMSSAPTLDETLRVTVKRVQGGRGSNWVCDQVRLGEVLEVMAPAGVFTPASLQGDFLLCAGGSGITPVFSILRSALAHGQGRICLLYANRDERSVIFRDELNALAAAHPARLQVIHWLDSVQGVPSVAQLAELARPWKAAEAFICGPGLFMDAMVSALDKAGMAAERVHVERFVSLPDEEDVAAINAAAPAPETTVERAEVEIELDGEVYTLQVAGTETLLDAALKAGINAPHSCQAGMCASCMCQVVEGEVHLRHNEVLDAKDLAKRWTLSCQALPTTGRVKVRFPG</sequence>
<keyword evidence="5" id="KW-0274">FAD</keyword>
<dbReference type="SUPFAM" id="SSF54292">
    <property type="entry name" value="2Fe-2S ferredoxin-like"/>
    <property type="match status" value="1"/>
</dbReference>
<dbReference type="InterPro" id="IPR039261">
    <property type="entry name" value="FNR_nucleotide-bd"/>
</dbReference>
<dbReference type="GO" id="GO:0046872">
    <property type="term" value="F:metal ion binding"/>
    <property type="evidence" value="ECO:0007669"/>
    <property type="project" value="UniProtKB-KW"/>
</dbReference>
<reference evidence="13" key="1">
    <citation type="submission" date="2016-03" db="EMBL/GenBank/DDBJ databases">
        <authorList>
            <person name="Ma C."/>
            <person name="Zhou S."/>
            <person name="Yang G."/>
        </authorList>
    </citation>
    <scope>NUCLEOTIDE SEQUENCE [LARGE SCALE GENOMIC DNA]</scope>
    <source>
        <strain evidence="13">SgZ-1</strain>
    </source>
</reference>
<dbReference type="GO" id="GO:0050660">
    <property type="term" value="F:flavin adenine dinucleotide binding"/>
    <property type="evidence" value="ECO:0007669"/>
    <property type="project" value="TreeGrafter"/>
</dbReference>
<feature type="domain" description="FAD-binding FR-type" evidence="11">
    <location>
        <begin position="4"/>
        <end position="109"/>
    </location>
</feature>
<dbReference type="STRING" id="1134435.AC731_008070"/>
<dbReference type="InterPro" id="IPR017938">
    <property type="entry name" value="Riboflavin_synthase-like_b-brl"/>
</dbReference>
<proteinExistence type="predicted"/>
<dbReference type="PROSITE" id="PS00197">
    <property type="entry name" value="2FE2S_FER_1"/>
    <property type="match status" value="1"/>
</dbReference>
<name>A0A127K4L6_9RHOO</name>
<dbReference type="PROSITE" id="PS51085">
    <property type="entry name" value="2FE2S_FER_2"/>
    <property type="match status" value="1"/>
</dbReference>
<evidence type="ECO:0000256" key="8">
    <source>
        <dbReference type="ARBA" id="ARBA00023014"/>
    </source>
</evidence>
<dbReference type="InterPro" id="IPR001709">
    <property type="entry name" value="Flavoprot_Pyr_Nucl_cyt_Rdtase"/>
</dbReference>
<dbReference type="InterPro" id="IPR012675">
    <property type="entry name" value="Beta-grasp_dom_sf"/>
</dbReference>
<dbReference type="Gene3D" id="3.40.50.80">
    <property type="entry name" value="Nucleotide-binding domain of ferredoxin-NADP reductase (FNR) module"/>
    <property type="match status" value="1"/>
</dbReference>
<evidence type="ECO:0000313" key="13">
    <source>
        <dbReference type="Proteomes" id="UP000036902"/>
    </source>
</evidence>
<organism evidence="12 13">
    <name type="scientific">Thauera humireducens</name>
    <dbReference type="NCBI Taxonomy" id="1134435"/>
    <lineage>
        <taxon>Bacteria</taxon>
        <taxon>Pseudomonadati</taxon>
        <taxon>Pseudomonadota</taxon>
        <taxon>Betaproteobacteria</taxon>
        <taxon>Rhodocyclales</taxon>
        <taxon>Zoogloeaceae</taxon>
        <taxon>Thauera</taxon>
    </lineage>
</organism>
<feature type="domain" description="2Fe-2S ferredoxin-type" evidence="10">
    <location>
        <begin position="258"/>
        <end position="347"/>
    </location>
</feature>
<dbReference type="GO" id="GO:0016491">
    <property type="term" value="F:oxidoreductase activity"/>
    <property type="evidence" value="ECO:0007669"/>
    <property type="project" value="UniProtKB-KW"/>
</dbReference>
<keyword evidence="13" id="KW-1185">Reference proteome</keyword>
<keyword evidence="3" id="KW-0001">2Fe-2S</keyword>
<keyword evidence="7" id="KW-0408">Iron</keyword>
<evidence type="ECO:0000256" key="4">
    <source>
        <dbReference type="ARBA" id="ARBA00022723"/>
    </source>
</evidence>
<dbReference type="Pfam" id="PF00111">
    <property type="entry name" value="Fer2"/>
    <property type="match status" value="1"/>
</dbReference>
<keyword evidence="2" id="KW-0285">Flavoprotein</keyword>
<keyword evidence="4" id="KW-0479">Metal-binding</keyword>
<keyword evidence="8" id="KW-0411">Iron-sulfur</keyword>
<dbReference type="PANTHER" id="PTHR47354">
    <property type="entry name" value="NADH OXIDOREDUCTASE HCR"/>
    <property type="match status" value="1"/>
</dbReference>
<accession>A0A127K4L6</accession>
<dbReference type="PANTHER" id="PTHR47354:SF8">
    <property type="entry name" value="1,2-PHENYLACETYL-COA EPOXIDASE, SUBUNIT E"/>
    <property type="match status" value="1"/>
</dbReference>
<dbReference type="InterPro" id="IPR001041">
    <property type="entry name" value="2Fe-2S_ferredoxin-type"/>
</dbReference>
<dbReference type="Gene3D" id="3.10.20.30">
    <property type="match status" value="1"/>
</dbReference>
<dbReference type="InterPro" id="IPR017927">
    <property type="entry name" value="FAD-bd_FR_type"/>
</dbReference>
<dbReference type="RefSeq" id="WP_048704990.1">
    <property type="nucleotide sequence ID" value="NZ_CP014646.1"/>
</dbReference>
<evidence type="ECO:0000259" key="10">
    <source>
        <dbReference type="PROSITE" id="PS51085"/>
    </source>
</evidence>
<evidence type="ECO:0000256" key="1">
    <source>
        <dbReference type="ARBA" id="ARBA00001974"/>
    </source>
</evidence>
<evidence type="ECO:0000256" key="5">
    <source>
        <dbReference type="ARBA" id="ARBA00022827"/>
    </source>
</evidence>